<dbReference type="GO" id="GO:0005829">
    <property type="term" value="C:cytosol"/>
    <property type="evidence" value="ECO:0007669"/>
    <property type="project" value="InterPro"/>
</dbReference>
<evidence type="ECO:0000313" key="1">
    <source>
        <dbReference type="EMBL" id="MBB6033076.1"/>
    </source>
</evidence>
<dbReference type="Pfam" id="PF02474">
    <property type="entry name" value="NodA"/>
    <property type="match status" value="1"/>
</dbReference>
<dbReference type="AlphaFoldDB" id="A0A841FA00"/>
<accession>A0A841FA00</accession>
<evidence type="ECO:0000313" key="2">
    <source>
        <dbReference type="Proteomes" id="UP000548476"/>
    </source>
</evidence>
<keyword evidence="1" id="KW-0012">Acyltransferase</keyword>
<dbReference type="InterPro" id="IPR016181">
    <property type="entry name" value="Acyl_CoA_acyltransferase"/>
</dbReference>
<dbReference type="EMBL" id="JACHGT010000002">
    <property type="protein sequence ID" value="MBB6033076.1"/>
    <property type="molecule type" value="Genomic_DNA"/>
</dbReference>
<reference evidence="1 2" key="1">
    <citation type="submission" date="2020-08" db="EMBL/GenBank/DDBJ databases">
        <title>Genomic Encyclopedia of Type Strains, Phase IV (KMG-IV): sequencing the most valuable type-strain genomes for metagenomic binning, comparative biology and taxonomic classification.</title>
        <authorList>
            <person name="Goeker M."/>
        </authorList>
    </citation>
    <scope>NUCLEOTIDE SEQUENCE [LARGE SCALE GENOMIC DNA]</scope>
    <source>
        <strain evidence="1 2">YIM 65646</strain>
    </source>
</reference>
<dbReference type="GO" id="GO:0016746">
    <property type="term" value="F:acyltransferase activity"/>
    <property type="evidence" value="ECO:0007669"/>
    <property type="project" value="UniProtKB-KW"/>
</dbReference>
<organism evidence="1 2">
    <name type="scientific">Phytomonospora endophytica</name>
    <dbReference type="NCBI Taxonomy" id="714109"/>
    <lineage>
        <taxon>Bacteria</taxon>
        <taxon>Bacillati</taxon>
        <taxon>Actinomycetota</taxon>
        <taxon>Actinomycetes</taxon>
        <taxon>Micromonosporales</taxon>
        <taxon>Micromonosporaceae</taxon>
        <taxon>Phytomonospora</taxon>
    </lineage>
</organism>
<dbReference type="SUPFAM" id="SSF55729">
    <property type="entry name" value="Acyl-CoA N-acyltransferases (Nat)"/>
    <property type="match status" value="1"/>
</dbReference>
<dbReference type="EC" id="2.3.1.-" evidence="1"/>
<comment type="caution">
    <text evidence="1">The sequence shown here is derived from an EMBL/GenBank/DDBJ whole genome shotgun (WGS) entry which is preliminary data.</text>
</comment>
<dbReference type="Gene3D" id="3.40.630.30">
    <property type="match status" value="1"/>
</dbReference>
<dbReference type="Proteomes" id="UP000548476">
    <property type="component" value="Unassembled WGS sequence"/>
</dbReference>
<gene>
    <name evidence="1" type="ORF">HNR73_000923</name>
</gene>
<name>A0A841FA00_9ACTN</name>
<proteinExistence type="predicted"/>
<sequence length="182" mass="19481">MPLTWTVAREGDLGTADHTELAAMLATAYPQYPGKFTGTRSWLGARPEARVVGRDGEVAAHAGVVRRFVRAGDTDQLVAIVGLVGVRPDLAGAGHGREVMARTAALLDDLAVPFGLLLCDAHLTGFYTACGWHARPCASTTLAFDPWNPAAERVDVPAMVLPVRAALADWPRGDLRWNTQQV</sequence>
<keyword evidence="2" id="KW-1185">Reference proteome</keyword>
<dbReference type="RefSeq" id="WP_184785990.1">
    <property type="nucleotide sequence ID" value="NZ_BONT01000022.1"/>
</dbReference>
<protein>
    <submittedName>
        <fullName evidence="1">Nodulation protein A</fullName>
        <ecNumber evidence="1">2.3.1.-</ecNumber>
    </submittedName>
</protein>
<keyword evidence="1" id="KW-0808">Transferase</keyword>
<dbReference type="InterPro" id="IPR003484">
    <property type="entry name" value="NodA"/>
</dbReference>